<dbReference type="PANTHER" id="PTHR37078">
    <property type="entry name" value="NODULE CYSTEINE-RICH (NCR) SECRETED PEPTIDE"/>
    <property type="match status" value="1"/>
</dbReference>
<comment type="caution">
    <text evidence="2">The sequence shown here is derived from an EMBL/GenBank/DDBJ whole genome shotgun (WGS) entry which is preliminary data.</text>
</comment>
<evidence type="ECO:0000313" key="3">
    <source>
        <dbReference type="Proteomes" id="UP000289738"/>
    </source>
</evidence>
<reference evidence="2 3" key="1">
    <citation type="submission" date="2019-01" db="EMBL/GenBank/DDBJ databases">
        <title>Sequencing of cultivated peanut Arachis hypogaea provides insights into genome evolution and oil improvement.</title>
        <authorList>
            <person name="Chen X."/>
        </authorList>
    </citation>
    <scope>NUCLEOTIDE SEQUENCE [LARGE SCALE GENOMIC DNA]</scope>
    <source>
        <strain evidence="3">cv. Fuhuasheng</strain>
        <tissue evidence="2">Leaves</tissue>
    </source>
</reference>
<dbReference type="Gramene" id="arahy.Tifrunner.gnm2.ann2.Ah13g507900.1">
    <property type="protein sequence ID" value="arahy.Tifrunner.gnm2.ann2.Ah13g507900.1-CDS"/>
    <property type="gene ID" value="arahy.Tifrunner.gnm2.ann2.Ah13g507900"/>
</dbReference>
<proteinExistence type="predicted"/>
<protein>
    <submittedName>
        <fullName evidence="2">Uncharacterized protein</fullName>
    </submittedName>
</protein>
<keyword evidence="1" id="KW-0732">Signal</keyword>
<accession>A0A444ZWB8</accession>
<dbReference type="AlphaFoldDB" id="A0A444ZWB8"/>
<dbReference type="PANTHER" id="PTHR37078:SF4">
    <property type="entry name" value="PROTEIN, PUTATIVE-RELATED"/>
    <property type="match status" value="1"/>
</dbReference>
<sequence length="82" mass="9227">MLKQKCFLLFFASLLIIFPKPYAVEASQVLTIHKKGYYSKGEGYYVSLGVVCKCCDGKDGKCRNSTTLNDACSNLVCKPWKY</sequence>
<dbReference type="Proteomes" id="UP000289738">
    <property type="component" value="Chromosome B03"/>
</dbReference>
<gene>
    <name evidence="2" type="ORF">Ahy_B03g063089</name>
</gene>
<feature type="signal peptide" evidence="1">
    <location>
        <begin position="1"/>
        <end position="26"/>
    </location>
</feature>
<evidence type="ECO:0000313" key="2">
    <source>
        <dbReference type="EMBL" id="RYR18467.1"/>
    </source>
</evidence>
<dbReference type="EMBL" id="SDMP01000013">
    <property type="protein sequence ID" value="RYR18467.1"/>
    <property type="molecule type" value="Genomic_DNA"/>
</dbReference>
<evidence type="ECO:0000256" key="1">
    <source>
        <dbReference type="SAM" id="SignalP"/>
    </source>
</evidence>
<keyword evidence="3" id="KW-1185">Reference proteome</keyword>
<feature type="chain" id="PRO_5019520189" evidence="1">
    <location>
        <begin position="27"/>
        <end position="82"/>
    </location>
</feature>
<name>A0A444ZWB8_ARAHY</name>
<organism evidence="2 3">
    <name type="scientific">Arachis hypogaea</name>
    <name type="common">Peanut</name>
    <dbReference type="NCBI Taxonomy" id="3818"/>
    <lineage>
        <taxon>Eukaryota</taxon>
        <taxon>Viridiplantae</taxon>
        <taxon>Streptophyta</taxon>
        <taxon>Embryophyta</taxon>
        <taxon>Tracheophyta</taxon>
        <taxon>Spermatophyta</taxon>
        <taxon>Magnoliopsida</taxon>
        <taxon>eudicotyledons</taxon>
        <taxon>Gunneridae</taxon>
        <taxon>Pentapetalae</taxon>
        <taxon>rosids</taxon>
        <taxon>fabids</taxon>
        <taxon>Fabales</taxon>
        <taxon>Fabaceae</taxon>
        <taxon>Papilionoideae</taxon>
        <taxon>50 kb inversion clade</taxon>
        <taxon>dalbergioids sensu lato</taxon>
        <taxon>Dalbergieae</taxon>
        <taxon>Pterocarpus clade</taxon>
        <taxon>Arachis</taxon>
    </lineage>
</organism>